<dbReference type="InterPro" id="IPR027417">
    <property type="entry name" value="P-loop_NTPase"/>
</dbReference>
<comment type="caution">
    <text evidence="5">The sequence shown here is derived from an EMBL/GenBank/DDBJ whole genome shotgun (WGS) entry which is preliminary data.</text>
</comment>
<dbReference type="EMBL" id="LZYZ01000007">
    <property type="protein sequence ID" value="OOM09154.1"/>
    <property type="molecule type" value="Genomic_DNA"/>
</dbReference>
<evidence type="ECO:0000256" key="2">
    <source>
        <dbReference type="ARBA" id="ARBA00022741"/>
    </source>
</evidence>
<keyword evidence="5" id="KW-0378">Hydrolase</keyword>
<evidence type="ECO:0000256" key="1">
    <source>
        <dbReference type="ARBA" id="ARBA00022448"/>
    </source>
</evidence>
<evidence type="ECO:0000313" key="5">
    <source>
        <dbReference type="EMBL" id="OOM09154.1"/>
    </source>
</evidence>
<accession>A0A1S8MYA5</accession>
<dbReference type="SMART" id="SM00382">
    <property type="entry name" value="AAA"/>
    <property type="match status" value="1"/>
</dbReference>
<sequence>MSLYVNIEKHLPSFDLKVNFEHKKGVLGFLGASGSGKSISLKCISGLVSPSKGEIIVNDKVFYDSENKINLNCQKRKVGYLFQNYALFPNMNIIDNIEIGISNISNQKRKSLAKDYIERLHLEGLENHYPWQLSGGQQQRVALARALITSPDILLLDEPFSALDQHLRNNLEKELMDIVKNYSGNVIFVTHDINEAYRVCDDIIVYENGIALKKRDKRDLFNYPQTLSEATLTGCKNISKAKKTGKYTIYAENWGHEYTVNTEVKKDIEYICIRAHNIEVCTYNNAINTFPYIIDNIVENPFEFTIYLKNNTNPSANLVEFKTKKKNMNFSLNDTVYLKFSPDHLVYF</sequence>
<evidence type="ECO:0000256" key="3">
    <source>
        <dbReference type="ARBA" id="ARBA00022840"/>
    </source>
</evidence>
<reference evidence="5 6" key="1">
    <citation type="submission" date="2016-05" db="EMBL/GenBank/DDBJ databases">
        <title>Microbial solvent formation.</title>
        <authorList>
            <person name="Poehlein A."/>
            <person name="Montoya Solano J.D."/>
            <person name="Flitsch S."/>
            <person name="Krabben P."/>
            <person name="Duerre P."/>
            <person name="Daniel R."/>
        </authorList>
    </citation>
    <scope>NUCLEOTIDE SEQUENCE [LARGE SCALE GENOMIC DNA]</scope>
    <source>
        <strain evidence="5 6">L1-8</strain>
    </source>
</reference>
<dbReference type="GO" id="GO:0016887">
    <property type="term" value="F:ATP hydrolysis activity"/>
    <property type="evidence" value="ECO:0007669"/>
    <property type="project" value="InterPro"/>
</dbReference>
<dbReference type="PANTHER" id="PTHR42781">
    <property type="entry name" value="SPERMIDINE/PUTRESCINE IMPORT ATP-BINDING PROTEIN POTA"/>
    <property type="match status" value="1"/>
</dbReference>
<dbReference type="PROSITE" id="PS50893">
    <property type="entry name" value="ABC_TRANSPORTER_2"/>
    <property type="match status" value="1"/>
</dbReference>
<dbReference type="GO" id="GO:0005524">
    <property type="term" value="F:ATP binding"/>
    <property type="evidence" value="ECO:0007669"/>
    <property type="project" value="UniProtKB-KW"/>
</dbReference>
<dbReference type="Pfam" id="PF00005">
    <property type="entry name" value="ABC_tran"/>
    <property type="match status" value="1"/>
</dbReference>
<feature type="domain" description="ABC transporter" evidence="4">
    <location>
        <begin position="2"/>
        <end position="233"/>
    </location>
</feature>
<gene>
    <name evidence="5" type="primary">fbpC2</name>
    <name evidence="5" type="ORF">CLOSAC_34340</name>
</gene>
<dbReference type="SUPFAM" id="SSF52540">
    <property type="entry name" value="P-loop containing nucleoside triphosphate hydrolases"/>
    <property type="match status" value="1"/>
</dbReference>
<dbReference type="Proteomes" id="UP000191154">
    <property type="component" value="Unassembled WGS sequence"/>
</dbReference>
<dbReference type="Gene3D" id="3.40.50.300">
    <property type="entry name" value="P-loop containing nucleotide triphosphate hydrolases"/>
    <property type="match status" value="1"/>
</dbReference>
<keyword evidence="3 5" id="KW-0067">ATP-binding</keyword>
<evidence type="ECO:0000313" key="6">
    <source>
        <dbReference type="Proteomes" id="UP000191154"/>
    </source>
</evidence>
<dbReference type="InterPro" id="IPR050093">
    <property type="entry name" value="ABC_SmlMolc_Importer"/>
</dbReference>
<protein>
    <submittedName>
        <fullName evidence="5">Fe(3+) ions import ATP-binding protein FbpC 2</fullName>
        <ecNumber evidence="5">3.6.3.30</ecNumber>
    </submittedName>
</protein>
<proteinExistence type="predicted"/>
<dbReference type="InterPro" id="IPR003439">
    <property type="entry name" value="ABC_transporter-like_ATP-bd"/>
</dbReference>
<dbReference type="InterPro" id="IPR017871">
    <property type="entry name" value="ABC_transporter-like_CS"/>
</dbReference>
<dbReference type="InterPro" id="IPR003593">
    <property type="entry name" value="AAA+_ATPase"/>
</dbReference>
<dbReference type="EC" id="3.6.3.30" evidence="5"/>
<dbReference type="AlphaFoldDB" id="A0A1S8MYA5"/>
<organism evidence="5 6">
    <name type="scientific">Clostridium saccharobutylicum</name>
    <dbReference type="NCBI Taxonomy" id="169679"/>
    <lineage>
        <taxon>Bacteria</taxon>
        <taxon>Bacillati</taxon>
        <taxon>Bacillota</taxon>
        <taxon>Clostridia</taxon>
        <taxon>Eubacteriales</taxon>
        <taxon>Clostridiaceae</taxon>
        <taxon>Clostridium</taxon>
    </lineage>
</organism>
<keyword evidence="1" id="KW-0813">Transport</keyword>
<dbReference type="RefSeq" id="WP_077866495.1">
    <property type="nucleotide sequence ID" value="NZ_LZYZ01000007.1"/>
</dbReference>
<dbReference type="PANTHER" id="PTHR42781:SF4">
    <property type="entry name" value="SPERMIDINE_PUTRESCINE IMPORT ATP-BINDING PROTEIN POTA"/>
    <property type="match status" value="1"/>
</dbReference>
<keyword evidence="2" id="KW-0547">Nucleotide-binding</keyword>
<dbReference type="PROSITE" id="PS00211">
    <property type="entry name" value="ABC_TRANSPORTER_1"/>
    <property type="match status" value="1"/>
</dbReference>
<evidence type="ECO:0000259" key="4">
    <source>
        <dbReference type="PROSITE" id="PS50893"/>
    </source>
</evidence>
<name>A0A1S8MYA5_CLOSA</name>
<dbReference type="STRING" id="169679.CSACC_26370"/>